<protein>
    <submittedName>
        <fullName evidence="1">Uncharacterized protein</fullName>
    </submittedName>
</protein>
<comment type="caution">
    <text evidence="1">The sequence shown here is derived from an EMBL/GenBank/DDBJ whole genome shotgun (WGS) entry which is preliminary data.</text>
</comment>
<dbReference type="AlphaFoldDB" id="A0A0R1LW04"/>
<dbReference type="STRING" id="1293597.FC20_GL001739"/>
<organism evidence="1 2">
    <name type="scientific">Lactobacillus equicursoris DSM 19284 = JCM 14600 = CIP 110162</name>
    <dbReference type="NCBI Taxonomy" id="1293597"/>
    <lineage>
        <taxon>Bacteria</taxon>
        <taxon>Bacillati</taxon>
        <taxon>Bacillota</taxon>
        <taxon>Bacilli</taxon>
        <taxon>Lactobacillales</taxon>
        <taxon>Lactobacillaceae</taxon>
        <taxon>Lactobacillus</taxon>
    </lineage>
</organism>
<evidence type="ECO:0000313" key="2">
    <source>
        <dbReference type="Proteomes" id="UP000051074"/>
    </source>
</evidence>
<proteinExistence type="predicted"/>
<evidence type="ECO:0000313" key="1">
    <source>
        <dbReference type="EMBL" id="KRK99600.1"/>
    </source>
</evidence>
<dbReference type="EMBL" id="AZDU01000075">
    <property type="protein sequence ID" value="KRK99600.1"/>
    <property type="molecule type" value="Genomic_DNA"/>
</dbReference>
<dbReference type="Proteomes" id="UP000051074">
    <property type="component" value="Unassembled WGS sequence"/>
</dbReference>
<reference evidence="1 2" key="1">
    <citation type="journal article" date="2015" name="Genome Announc.">
        <title>Expanding the biotechnology potential of lactobacilli through comparative genomics of 213 strains and associated genera.</title>
        <authorList>
            <person name="Sun Z."/>
            <person name="Harris H.M."/>
            <person name="McCann A."/>
            <person name="Guo C."/>
            <person name="Argimon S."/>
            <person name="Zhang W."/>
            <person name="Yang X."/>
            <person name="Jeffery I.B."/>
            <person name="Cooney J.C."/>
            <person name="Kagawa T.F."/>
            <person name="Liu W."/>
            <person name="Song Y."/>
            <person name="Salvetti E."/>
            <person name="Wrobel A."/>
            <person name="Rasinkangas P."/>
            <person name="Parkhill J."/>
            <person name="Rea M.C."/>
            <person name="O'Sullivan O."/>
            <person name="Ritari J."/>
            <person name="Douillard F.P."/>
            <person name="Paul Ross R."/>
            <person name="Yang R."/>
            <person name="Briner A.E."/>
            <person name="Felis G.E."/>
            <person name="de Vos W.M."/>
            <person name="Barrangou R."/>
            <person name="Klaenhammer T.R."/>
            <person name="Caufield P.W."/>
            <person name="Cui Y."/>
            <person name="Zhang H."/>
            <person name="O'Toole P.W."/>
        </authorList>
    </citation>
    <scope>NUCLEOTIDE SEQUENCE [LARGE SCALE GENOMIC DNA]</scope>
    <source>
        <strain evidence="1 2">DSM 19284</strain>
    </source>
</reference>
<gene>
    <name evidence="1" type="ORF">FC20_GL001739</name>
</gene>
<name>A0A0R1LW04_9LACO</name>
<sequence length="172" mass="20442">MEKLMTENIPNFDEILTKQLIDDQDPQIVSFQEDFYGDFYDYFVNLLKFKQLSQGISDEEMARKKLSLYLDIFRSQDFPGKKTYRYCLTFDRKLNFLKEESDFTLSALTRDLKKQPDQVADYLAVREQVLAGLADRLNGQEGNARIQTFNEVLADIYDKYRLNRFKIAYRLH</sequence>
<dbReference type="eggNOG" id="ENOG5030AH2">
    <property type="taxonomic scope" value="Bacteria"/>
</dbReference>
<keyword evidence="2" id="KW-1185">Reference proteome</keyword>
<dbReference type="PATRIC" id="fig|1293597.4.peg.1855"/>
<accession>A0A0R1LW04</accession>